<dbReference type="Proteomes" id="UP001499942">
    <property type="component" value="Unassembled WGS sequence"/>
</dbReference>
<evidence type="ECO:0000313" key="10">
    <source>
        <dbReference type="EMBL" id="GAA2494349.1"/>
    </source>
</evidence>
<feature type="transmembrane region" description="Helical" evidence="8">
    <location>
        <begin position="66"/>
        <end position="90"/>
    </location>
</feature>
<feature type="transmembrane region" description="Helical" evidence="8">
    <location>
        <begin position="99"/>
        <end position="118"/>
    </location>
</feature>
<dbReference type="InterPro" id="IPR036938">
    <property type="entry name" value="PAP2/HPO_sf"/>
</dbReference>
<evidence type="ECO:0000256" key="6">
    <source>
        <dbReference type="ARBA" id="ARBA00023136"/>
    </source>
</evidence>
<dbReference type="SUPFAM" id="SSF48317">
    <property type="entry name" value="Acid phosphatase/Vanadium-dependent haloperoxidase"/>
    <property type="match status" value="1"/>
</dbReference>
<evidence type="ECO:0000313" key="11">
    <source>
        <dbReference type="Proteomes" id="UP001499942"/>
    </source>
</evidence>
<feature type="transmembrane region" description="Helical" evidence="8">
    <location>
        <begin position="166"/>
        <end position="184"/>
    </location>
</feature>
<comment type="subcellular location">
    <subcellularLocation>
        <location evidence="1">Cell membrane</location>
        <topology evidence="1">Multi-pass membrane protein</topology>
    </subcellularLocation>
</comment>
<gene>
    <name evidence="10" type="ORF">GCM10010393_27920</name>
</gene>
<evidence type="ECO:0000259" key="9">
    <source>
        <dbReference type="SMART" id="SM00014"/>
    </source>
</evidence>
<sequence>MTTGGGVAAGRIGALVPLPFLGLFMVGAGLLITGPAAARWPFSAEDAVNTWFAGRRSGTATVVSEWLAFAASTESVIGVTLACAVALIVLPRAARWTEALFLVGSVAAQSLLFLLVTACVERPRPDVPRLDPAPPTSSFPSGHAGAALALYGGLATLAVSRLRGPWRYVVAGLLLVVPPAVAVSRVYRGMHHPSDVVGGLVNGAGVLLVMAHALLSPPPRPDRPWDRAPGAPGAAGRPGSRPGRERRPRGGEVPVTVGPGARGAGPGADRRAGPPPPPPSVGGASSAWFAGGGGGWSGEPGRGRGT</sequence>
<keyword evidence="4" id="KW-0378">Hydrolase</keyword>
<reference evidence="10 11" key="1">
    <citation type="journal article" date="2019" name="Int. J. Syst. Evol. Microbiol.">
        <title>The Global Catalogue of Microorganisms (GCM) 10K type strain sequencing project: providing services to taxonomists for standard genome sequencing and annotation.</title>
        <authorList>
            <consortium name="The Broad Institute Genomics Platform"/>
            <consortium name="The Broad Institute Genome Sequencing Center for Infectious Disease"/>
            <person name="Wu L."/>
            <person name="Ma J."/>
        </authorList>
    </citation>
    <scope>NUCLEOTIDE SEQUENCE [LARGE SCALE GENOMIC DNA]</scope>
    <source>
        <strain evidence="10 11">JCM 5062</strain>
    </source>
</reference>
<feature type="region of interest" description="Disordered" evidence="7">
    <location>
        <begin position="218"/>
        <end position="306"/>
    </location>
</feature>
<dbReference type="Pfam" id="PF01569">
    <property type="entry name" value="PAP2"/>
    <property type="match status" value="1"/>
</dbReference>
<evidence type="ECO:0000256" key="1">
    <source>
        <dbReference type="ARBA" id="ARBA00004651"/>
    </source>
</evidence>
<evidence type="ECO:0000256" key="3">
    <source>
        <dbReference type="ARBA" id="ARBA00022692"/>
    </source>
</evidence>
<dbReference type="Gene3D" id="1.20.144.10">
    <property type="entry name" value="Phosphatidic acid phosphatase type 2/haloperoxidase"/>
    <property type="match status" value="1"/>
</dbReference>
<dbReference type="RefSeq" id="WP_344360629.1">
    <property type="nucleotide sequence ID" value="NZ_BAAASR010000015.1"/>
</dbReference>
<feature type="transmembrane region" description="Helical" evidence="8">
    <location>
        <begin position="138"/>
        <end position="159"/>
    </location>
</feature>
<dbReference type="PANTHER" id="PTHR14969">
    <property type="entry name" value="SPHINGOSINE-1-PHOSPHATE PHOSPHOHYDROLASE"/>
    <property type="match status" value="1"/>
</dbReference>
<dbReference type="PANTHER" id="PTHR14969:SF62">
    <property type="entry name" value="DECAPRENYLPHOSPHORYL-5-PHOSPHORIBOSE PHOSPHATASE RV3807C-RELATED"/>
    <property type="match status" value="1"/>
</dbReference>
<comment type="caution">
    <text evidence="10">The sequence shown here is derived from an EMBL/GenBank/DDBJ whole genome shotgun (WGS) entry which is preliminary data.</text>
</comment>
<evidence type="ECO:0000256" key="4">
    <source>
        <dbReference type="ARBA" id="ARBA00022801"/>
    </source>
</evidence>
<feature type="domain" description="Phosphatidic acid phosphatase type 2/haloperoxidase" evidence="9">
    <location>
        <begin position="100"/>
        <end position="211"/>
    </location>
</feature>
<feature type="transmembrane region" description="Helical" evidence="8">
    <location>
        <begin position="12"/>
        <end position="32"/>
    </location>
</feature>
<evidence type="ECO:0000256" key="8">
    <source>
        <dbReference type="SAM" id="Phobius"/>
    </source>
</evidence>
<evidence type="ECO:0000256" key="7">
    <source>
        <dbReference type="SAM" id="MobiDB-lite"/>
    </source>
</evidence>
<feature type="compositionally biased region" description="Gly residues" evidence="7">
    <location>
        <begin position="290"/>
        <end position="306"/>
    </location>
</feature>
<feature type="compositionally biased region" description="Low complexity" evidence="7">
    <location>
        <begin position="227"/>
        <end position="241"/>
    </location>
</feature>
<protein>
    <recommendedName>
        <fullName evidence="9">Phosphatidic acid phosphatase type 2/haloperoxidase domain-containing protein</fullName>
    </recommendedName>
</protein>
<dbReference type="CDD" id="cd03392">
    <property type="entry name" value="PAP2_like_2"/>
    <property type="match status" value="1"/>
</dbReference>
<keyword evidence="5 8" id="KW-1133">Transmembrane helix</keyword>
<name>A0ABN3M2P6_9ACTN</name>
<dbReference type="SMART" id="SM00014">
    <property type="entry name" value="acidPPc"/>
    <property type="match status" value="1"/>
</dbReference>
<keyword evidence="2" id="KW-1003">Cell membrane</keyword>
<proteinExistence type="predicted"/>
<keyword evidence="11" id="KW-1185">Reference proteome</keyword>
<dbReference type="EMBL" id="BAAASR010000015">
    <property type="protein sequence ID" value="GAA2494349.1"/>
    <property type="molecule type" value="Genomic_DNA"/>
</dbReference>
<accession>A0ABN3M2P6</accession>
<organism evidence="10 11">
    <name type="scientific">Streptomyces gobitricini</name>
    <dbReference type="NCBI Taxonomy" id="68211"/>
    <lineage>
        <taxon>Bacteria</taxon>
        <taxon>Bacillati</taxon>
        <taxon>Actinomycetota</taxon>
        <taxon>Actinomycetes</taxon>
        <taxon>Kitasatosporales</taxon>
        <taxon>Streptomycetaceae</taxon>
        <taxon>Streptomyces</taxon>
    </lineage>
</organism>
<keyword evidence="3 8" id="KW-0812">Transmembrane</keyword>
<keyword evidence="6 8" id="KW-0472">Membrane</keyword>
<evidence type="ECO:0000256" key="5">
    <source>
        <dbReference type="ARBA" id="ARBA00022989"/>
    </source>
</evidence>
<feature type="transmembrane region" description="Helical" evidence="8">
    <location>
        <begin position="196"/>
        <end position="215"/>
    </location>
</feature>
<evidence type="ECO:0000256" key="2">
    <source>
        <dbReference type="ARBA" id="ARBA00022475"/>
    </source>
</evidence>
<dbReference type="InterPro" id="IPR000326">
    <property type="entry name" value="PAP2/HPO"/>
</dbReference>